<proteinExistence type="predicted"/>
<evidence type="ECO:0000259" key="1">
    <source>
        <dbReference type="Pfam" id="PF22936"/>
    </source>
</evidence>
<accession>A0A699Q562</accession>
<dbReference type="EMBL" id="BKCJ010998039">
    <property type="protein sequence ID" value="GFC63453.1"/>
    <property type="molecule type" value="Genomic_DNA"/>
</dbReference>
<organism evidence="2">
    <name type="scientific">Tanacetum cinerariifolium</name>
    <name type="common">Dalmatian daisy</name>
    <name type="synonym">Chrysanthemum cinerariifolium</name>
    <dbReference type="NCBI Taxonomy" id="118510"/>
    <lineage>
        <taxon>Eukaryota</taxon>
        <taxon>Viridiplantae</taxon>
        <taxon>Streptophyta</taxon>
        <taxon>Embryophyta</taxon>
        <taxon>Tracheophyta</taxon>
        <taxon>Spermatophyta</taxon>
        <taxon>Magnoliopsida</taxon>
        <taxon>eudicotyledons</taxon>
        <taxon>Gunneridae</taxon>
        <taxon>Pentapetalae</taxon>
        <taxon>asterids</taxon>
        <taxon>campanulids</taxon>
        <taxon>Asterales</taxon>
        <taxon>Asteraceae</taxon>
        <taxon>Asteroideae</taxon>
        <taxon>Anthemideae</taxon>
        <taxon>Anthemidinae</taxon>
        <taxon>Tanacetum</taxon>
    </lineage>
</organism>
<reference evidence="2" key="1">
    <citation type="journal article" date="2019" name="Sci. Rep.">
        <title>Draft genome of Tanacetum cinerariifolium, the natural source of mosquito coil.</title>
        <authorList>
            <person name="Yamashiro T."/>
            <person name="Shiraishi A."/>
            <person name="Satake H."/>
            <person name="Nakayama K."/>
        </authorList>
    </citation>
    <scope>NUCLEOTIDE SEQUENCE</scope>
</reference>
<sequence>MAVRDYDDALVCCVENMVEDRIMDSSALFHATFYKEELEKFKLYSGKVCLADDKTLDITGVRDVVLKTSFATSWTLKDVRYIPSLKRRLISVGQLDKQ</sequence>
<feature type="domain" description="Retrovirus-related Pol polyprotein from transposon TNT 1-94-like beta-barrel" evidence="1">
    <location>
        <begin position="22"/>
        <end position="97"/>
    </location>
</feature>
<comment type="caution">
    <text evidence="2">The sequence shown here is derived from an EMBL/GenBank/DDBJ whole genome shotgun (WGS) entry which is preliminary data.</text>
</comment>
<feature type="non-terminal residue" evidence="2">
    <location>
        <position position="98"/>
    </location>
</feature>
<gene>
    <name evidence="2" type="ORF">Tci_835423</name>
</gene>
<dbReference type="InterPro" id="IPR054722">
    <property type="entry name" value="PolX-like_BBD"/>
</dbReference>
<dbReference type="Pfam" id="PF22936">
    <property type="entry name" value="Pol_BBD"/>
    <property type="match status" value="1"/>
</dbReference>
<name>A0A699Q562_TANCI</name>
<dbReference type="AlphaFoldDB" id="A0A699Q562"/>
<evidence type="ECO:0000313" key="2">
    <source>
        <dbReference type="EMBL" id="GFC63453.1"/>
    </source>
</evidence>
<protein>
    <recommendedName>
        <fullName evidence="1">Retrovirus-related Pol polyprotein from transposon TNT 1-94-like beta-barrel domain-containing protein</fullName>
    </recommendedName>
</protein>